<name>A0ABT5C9U3_9BACT</name>
<keyword evidence="2" id="KW-0732">Signal</keyword>
<feature type="compositionally biased region" description="Gly residues" evidence="1">
    <location>
        <begin position="454"/>
        <end position="474"/>
    </location>
</feature>
<proteinExistence type="predicted"/>
<feature type="compositionally biased region" description="Gly residues" evidence="1">
    <location>
        <begin position="252"/>
        <end position="264"/>
    </location>
</feature>
<feature type="compositionally biased region" description="Low complexity" evidence="1">
    <location>
        <begin position="505"/>
        <end position="516"/>
    </location>
</feature>
<organism evidence="3 4">
    <name type="scientific">Sorangium atrum</name>
    <dbReference type="NCBI Taxonomy" id="2995308"/>
    <lineage>
        <taxon>Bacteria</taxon>
        <taxon>Pseudomonadati</taxon>
        <taxon>Myxococcota</taxon>
        <taxon>Polyangia</taxon>
        <taxon>Polyangiales</taxon>
        <taxon>Polyangiaceae</taxon>
        <taxon>Sorangium</taxon>
    </lineage>
</organism>
<feature type="chain" id="PRO_5046468815" description="PE-PGRS family protein" evidence="2">
    <location>
        <begin position="23"/>
        <end position="539"/>
    </location>
</feature>
<evidence type="ECO:0000313" key="4">
    <source>
        <dbReference type="Proteomes" id="UP001217485"/>
    </source>
</evidence>
<feature type="compositionally biased region" description="Low complexity" evidence="1">
    <location>
        <begin position="306"/>
        <end position="321"/>
    </location>
</feature>
<evidence type="ECO:0000313" key="3">
    <source>
        <dbReference type="EMBL" id="MDC0683150.1"/>
    </source>
</evidence>
<evidence type="ECO:0008006" key="5">
    <source>
        <dbReference type="Google" id="ProtNLM"/>
    </source>
</evidence>
<sequence length="539" mass="50952">MRHRARLAAALFLGIAAMGAEAVGCVVRYDPAEGCEGPACTAGGDAGGQPDPAKNCDLTDKSLPPDGSCGVFVRSSAAASGDGSKEQPFKSFTQAAAKNPKRVYACGEMGETYSEATGVTFNGGVKIYGGFTACDGAWTWSPDARTTLQGGADVIALTLNGGNNRLENVDVVAADADSPGKSSTALLTNGGTIDIVNVRLEAGNAKSGAQARAIPRDSTLDGINGDPGLAVCSPGATHGGPAGPITRCAGGESEGGNGGDGGTVTGTTTSPERSDAGDGTSGKPATSEPAEGAGGIKETADQSCTDGKNGAAGDPGKPAGPSEGLGTVDANGYTGVLAQQGGTGKPGQGGGGGGGARGTAAACSGSVKVLLPGASGGAGGSGGCGGQGGDGGHPGGSSIAFVVVDATVSLDRVSLVAGDAGNGGPGGEGQLGGNGSLGGAFGARAGDAKESCEGGRGGPGGNGGPGGGGHGGHSLGIAFRGKGLRVISPGSFTPGDAGTGGPGAGAAPNNGASGANGLVQECWDFAKNTPCSTTSRSDD</sequence>
<reference evidence="3 4" key="1">
    <citation type="submission" date="2023-01" db="EMBL/GenBank/DDBJ databases">
        <title>Minimal conservation of predation-associated metabolite biosynthetic gene clusters underscores biosynthetic potential of Myxococcota including descriptions for ten novel species: Archangium lansinium sp. nov., Myxococcus landrumus sp. nov., Nannocystis bai.</title>
        <authorList>
            <person name="Ahearne A."/>
            <person name="Stevens C."/>
            <person name="Dowd S."/>
        </authorList>
    </citation>
    <scope>NUCLEOTIDE SEQUENCE [LARGE SCALE GENOMIC DNA]</scope>
    <source>
        <strain evidence="3 4">WIWO2</strain>
    </source>
</reference>
<dbReference type="EMBL" id="JAQNDK010000004">
    <property type="protein sequence ID" value="MDC0683150.1"/>
    <property type="molecule type" value="Genomic_DNA"/>
</dbReference>
<protein>
    <recommendedName>
        <fullName evidence="5">PE-PGRS family protein</fullName>
    </recommendedName>
</protein>
<evidence type="ECO:0000256" key="2">
    <source>
        <dbReference type="SAM" id="SignalP"/>
    </source>
</evidence>
<dbReference type="Proteomes" id="UP001217485">
    <property type="component" value="Unassembled WGS sequence"/>
</dbReference>
<feature type="signal peptide" evidence="2">
    <location>
        <begin position="1"/>
        <end position="22"/>
    </location>
</feature>
<feature type="region of interest" description="Disordered" evidence="1">
    <location>
        <begin position="419"/>
        <end position="516"/>
    </location>
</feature>
<evidence type="ECO:0000256" key="1">
    <source>
        <dbReference type="SAM" id="MobiDB-lite"/>
    </source>
</evidence>
<feature type="region of interest" description="Disordered" evidence="1">
    <location>
        <begin position="243"/>
        <end position="358"/>
    </location>
</feature>
<keyword evidence="4" id="KW-1185">Reference proteome</keyword>
<gene>
    <name evidence="3" type="ORF">POL72_35805</name>
</gene>
<feature type="compositionally biased region" description="Gly residues" evidence="1">
    <location>
        <begin position="341"/>
        <end position="357"/>
    </location>
</feature>
<feature type="compositionally biased region" description="Gly residues" evidence="1">
    <location>
        <begin position="420"/>
        <end position="441"/>
    </location>
</feature>
<accession>A0ABT5C9U3</accession>
<comment type="caution">
    <text evidence="3">The sequence shown here is derived from an EMBL/GenBank/DDBJ whole genome shotgun (WGS) entry which is preliminary data.</text>
</comment>
<dbReference type="RefSeq" id="WP_272101296.1">
    <property type="nucleotide sequence ID" value="NZ_JAQNDK010000004.1"/>
</dbReference>